<dbReference type="EMBL" id="LR828253">
    <property type="protein sequence ID" value="CAD0311854.1"/>
    <property type="molecule type" value="Genomic_DNA"/>
</dbReference>
<organism evidence="1">
    <name type="scientific">Xanthomonas hortorum pv. gardneri</name>
    <dbReference type="NCBI Taxonomy" id="2754056"/>
    <lineage>
        <taxon>Bacteria</taxon>
        <taxon>Pseudomonadati</taxon>
        <taxon>Pseudomonadota</taxon>
        <taxon>Gammaproteobacteria</taxon>
        <taxon>Lysobacterales</taxon>
        <taxon>Lysobacteraceae</taxon>
        <taxon>Xanthomonas</taxon>
    </lineage>
</organism>
<name>A0A6V7C8J4_9XANT</name>
<dbReference type="EMBL" id="LR828253">
    <property type="protein sequence ID" value="CAD0311863.1"/>
    <property type="molecule type" value="Genomic_DNA"/>
</dbReference>
<proteinExistence type="predicted"/>
<dbReference type="AlphaFoldDB" id="A0A6V7C8J4"/>
<gene>
    <name evidence="1" type="ORF">CFBP8129_10860</name>
</gene>
<accession>A0A6V7C8J4</accession>
<reference evidence="1" key="1">
    <citation type="submission" date="2020-07" db="EMBL/GenBank/DDBJ databases">
        <authorList>
            <person name="Pothier F. J."/>
        </authorList>
    </citation>
    <scope>NUCLEOTIDE SEQUENCE</scope>
    <source>
        <strain evidence="1">CFBP 8129</strain>
    </source>
</reference>
<sequence>MDDSPTQHGAGVVLRRWRQDDLDALLRRAMTR</sequence>
<evidence type="ECO:0000313" key="1">
    <source>
        <dbReference type="EMBL" id="CAD0311863.1"/>
    </source>
</evidence>
<protein>
    <submittedName>
        <fullName evidence="1">Uncharacterized protein</fullName>
    </submittedName>
</protein>